<name>A0A1Z1M581_9FLOR</name>
<organism evidence="1">
    <name type="scientific">Caloglossa monosticha</name>
    <dbReference type="NCBI Taxonomy" id="76906"/>
    <lineage>
        <taxon>Eukaryota</taxon>
        <taxon>Rhodophyta</taxon>
        <taxon>Florideophyceae</taxon>
        <taxon>Rhodymeniophycidae</taxon>
        <taxon>Ceramiales</taxon>
        <taxon>Delesseriaceae</taxon>
        <taxon>Caloglossa</taxon>
    </lineage>
</organism>
<keyword evidence="1" id="KW-0934">Plastid</keyword>
<sequence>MLLYTIINLLYCIFDTNTSACIKIKRLKYFYSLYKKEKKKKQNIY</sequence>
<reference evidence="1" key="1">
    <citation type="journal article" date="2017" name="J. Phycol.">
        <title>Analysis of chloroplast genomes and a supermatrix inform reclassification of the Rhodomelaceae (Rhodophyta).</title>
        <authorList>
            <person name="Diaz-Tapia P."/>
            <person name="Maggs C.A."/>
            <person name="West J.A."/>
            <person name="Verbruggen H."/>
        </authorList>
    </citation>
    <scope>NUCLEOTIDE SEQUENCE</scope>
    <source>
        <strain evidence="1">JW3046</strain>
    </source>
</reference>
<proteinExistence type="predicted"/>
<gene>
    <name evidence="1" type="primary">orf45</name>
</gene>
<dbReference type="GeneID" id="33353975"/>
<dbReference type="EMBL" id="MF101416">
    <property type="protein sequence ID" value="ARW61003.1"/>
    <property type="molecule type" value="Genomic_DNA"/>
</dbReference>
<geneLocation type="chloroplast" evidence="1"/>
<dbReference type="RefSeq" id="YP_009392441.1">
    <property type="nucleotide sequence ID" value="NC_035263.1"/>
</dbReference>
<evidence type="ECO:0000313" key="1">
    <source>
        <dbReference type="EMBL" id="ARW61003.1"/>
    </source>
</evidence>
<accession>A0A1Z1M581</accession>
<keyword evidence="1" id="KW-0150">Chloroplast</keyword>
<protein>
    <submittedName>
        <fullName evidence="1">Uncharacterized protein</fullName>
    </submittedName>
</protein>
<dbReference type="AlphaFoldDB" id="A0A1Z1M581"/>